<sequence>MSSEFGEPGKMSGALSAFSRGEACGARWTLGALLLAPLAAANSSYCAVPAVILLAIFITIATFTCKDLRKLAEILPPPKTSRGRRERNLRSFADFMAMWMTFLSHLVAVAICARILSATADHVTGGRTRRWLFGYETRSLGEPWPDVLGVTVVMVVCAMFMCGLEESMMFTFMLLILLYIFSQFFAIFGLINFDIAYINMPIPITVYELFVAGAPISYAFNVVIPKSNGSTLKKNVFLMIGLPTIILSGLCFLYSNMLRGNSIDAALPVTTLLEARAAGWVCPVIAAVTVAGVCLALTELCPLLFTVLVALASPEWKVLTRSMTYESATTGSPVLAVFTAGSLAAILAFACPLSHMITLMNASHLLGLSIQAFHFIIMRCVPTLEQKEAGDIEYKRLGRDGGRKQSCSSKKRSLWFIPSAIRHTKTLESIKSKVTKETEERECLLLDEYAGCPTEEVDPMTSSSSGIREAVTVEVGDPTSDAEASEPELSSGDDSTDIDAVVKEYRDRIQVVTSVPESTAPSPPCVRGARLSAAGAVLLVLADALIAVAFCNETIRLPMFATGVPLWLFATLLCAWQPSHNLGMRHAQSLQGPLTMLIALLFLTPLLLDSWPAITLFATAGVVIYARCERWCGDLAVKQARSALERRKLRPVAANVPLTNGHLTHVDTVYIAR</sequence>
<accession>A0A8S0YR24</accession>
<feature type="region of interest" description="Disordered" evidence="1">
    <location>
        <begin position="476"/>
        <end position="495"/>
    </location>
</feature>
<evidence type="ECO:0000313" key="6">
    <source>
        <dbReference type="Proteomes" id="UP000494256"/>
    </source>
</evidence>
<reference evidence="5 6" key="1">
    <citation type="submission" date="2020-04" db="EMBL/GenBank/DDBJ databases">
        <authorList>
            <person name="Wallbank WR R."/>
            <person name="Pardo Diaz C."/>
            <person name="Kozak K."/>
            <person name="Martin S."/>
            <person name="Jiggins C."/>
            <person name="Moest M."/>
            <person name="Warren A I."/>
            <person name="Byers J.R.P. K."/>
            <person name="Montejo-Kovacevich G."/>
            <person name="Yen C E."/>
        </authorList>
    </citation>
    <scope>NUCLEOTIDE SEQUENCE [LARGE SCALE GENOMIC DNA]</scope>
</reference>
<name>A0A8S0YR24_ARCPL</name>
<feature type="transmembrane region" description="Helical" evidence="2">
    <location>
        <begin position="176"/>
        <end position="198"/>
    </location>
</feature>
<feature type="transmembrane region" description="Helical" evidence="2">
    <location>
        <begin position="597"/>
        <end position="626"/>
    </location>
</feature>
<dbReference type="EMBL" id="CADEBD010000051">
    <property type="protein sequence ID" value="CAB3221906.1"/>
    <property type="molecule type" value="Genomic_DNA"/>
</dbReference>
<evidence type="ECO:0000256" key="2">
    <source>
        <dbReference type="SAM" id="Phobius"/>
    </source>
</evidence>
<feature type="transmembrane region" description="Helical" evidence="2">
    <location>
        <begin position="331"/>
        <end position="350"/>
    </location>
</feature>
<dbReference type="Proteomes" id="UP000494256">
    <property type="component" value="Unassembled WGS sequence"/>
</dbReference>
<protein>
    <recommendedName>
        <fullName evidence="7">Cationic amino acid transporter</fullName>
    </recommendedName>
</protein>
<keyword evidence="2" id="KW-0472">Membrane</keyword>
<feature type="transmembrane region" description="Helical" evidence="2">
    <location>
        <begin position="277"/>
        <end position="310"/>
    </location>
</feature>
<dbReference type="PANTHER" id="PTHR43243">
    <property type="entry name" value="INNER MEMBRANE TRANSPORTER YGJI-RELATED"/>
    <property type="match status" value="1"/>
</dbReference>
<dbReference type="EMBL" id="CADEBC010000858">
    <property type="protein sequence ID" value="CAB3261414.1"/>
    <property type="molecule type" value="Genomic_DNA"/>
</dbReference>
<dbReference type="Proteomes" id="UP000494106">
    <property type="component" value="Unassembled WGS sequence"/>
</dbReference>
<feature type="transmembrane region" description="Helical" evidence="2">
    <location>
        <begin position="531"/>
        <end position="550"/>
    </location>
</feature>
<dbReference type="GO" id="GO:0015171">
    <property type="term" value="F:amino acid transmembrane transporter activity"/>
    <property type="evidence" value="ECO:0007669"/>
    <property type="project" value="TreeGrafter"/>
</dbReference>
<feature type="transmembrane region" description="Helical" evidence="2">
    <location>
        <begin position="204"/>
        <end position="224"/>
    </location>
</feature>
<organism evidence="3 6">
    <name type="scientific">Arctia plantaginis</name>
    <name type="common">Wood tiger moth</name>
    <name type="synonym">Phalaena plantaginis</name>
    <dbReference type="NCBI Taxonomy" id="874455"/>
    <lineage>
        <taxon>Eukaryota</taxon>
        <taxon>Metazoa</taxon>
        <taxon>Ecdysozoa</taxon>
        <taxon>Arthropoda</taxon>
        <taxon>Hexapoda</taxon>
        <taxon>Insecta</taxon>
        <taxon>Pterygota</taxon>
        <taxon>Neoptera</taxon>
        <taxon>Endopterygota</taxon>
        <taxon>Lepidoptera</taxon>
        <taxon>Glossata</taxon>
        <taxon>Ditrysia</taxon>
        <taxon>Noctuoidea</taxon>
        <taxon>Erebidae</taxon>
        <taxon>Arctiinae</taxon>
        <taxon>Arctia</taxon>
    </lineage>
</organism>
<feature type="transmembrane region" description="Helical" evidence="2">
    <location>
        <begin position="236"/>
        <end position="257"/>
    </location>
</feature>
<keyword evidence="2" id="KW-1133">Transmembrane helix</keyword>
<feature type="transmembrane region" description="Helical" evidence="2">
    <location>
        <begin position="556"/>
        <end position="576"/>
    </location>
</feature>
<evidence type="ECO:0000313" key="5">
    <source>
        <dbReference type="Proteomes" id="UP000494106"/>
    </source>
</evidence>
<dbReference type="AlphaFoldDB" id="A0A8S0YR24"/>
<keyword evidence="5" id="KW-1185">Reference proteome</keyword>
<proteinExistence type="predicted"/>
<feature type="transmembrane region" description="Helical" evidence="2">
    <location>
        <begin position="92"/>
        <end position="116"/>
    </location>
</feature>
<evidence type="ECO:0008006" key="7">
    <source>
        <dbReference type="Google" id="ProtNLM"/>
    </source>
</evidence>
<feature type="transmembrane region" description="Helical" evidence="2">
    <location>
        <begin position="147"/>
        <end position="164"/>
    </location>
</feature>
<evidence type="ECO:0000313" key="4">
    <source>
        <dbReference type="EMBL" id="CAB3261414.1"/>
    </source>
</evidence>
<dbReference type="OrthoDB" id="8197893at2759"/>
<evidence type="ECO:0000256" key="1">
    <source>
        <dbReference type="SAM" id="MobiDB-lite"/>
    </source>
</evidence>
<dbReference type="PANTHER" id="PTHR43243:SF98">
    <property type="entry name" value="TORN AND DIMINISHED RHABDOMERES, ISOFORM D"/>
    <property type="match status" value="1"/>
</dbReference>
<feature type="transmembrane region" description="Helical" evidence="2">
    <location>
        <begin position="47"/>
        <end position="65"/>
    </location>
</feature>
<keyword evidence="2" id="KW-0812">Transmembrane</keyword>
<gene>
    <name evidence="3" type="ORF">APLA_LOCUS1052</name>
    <name evidence="4" type="ORF">APLA_LOCUS17859</name>
</gene>
<dbReference type="GO" id="GO:0005886">
    <property type="term" value="C:plasma membrane"/>
    <property type="evidence" value="ECO:0007669"/>
    <property type="project" value="TreeGrafter"/>
</dbReference>
<comment type="caution">
    <text evidence="3">The sequence shown here is derived from an EMBL/GenBank/DDBJ whole genome shotgun (WGS) entry which is preliminary data.</text>
</comment>
<evidence type="ECO:0000313" key="3">
    <source>
        <dbReference type="EMBL" id="CAB3221906.1"/>
    </source>
</evidence>